<dbReference type="PROSITE" id="PS50110">
    <property type="entry name" value="RESPONSE_REGULATORY"/>
    <property type="match status" value="1"/>
</dbReference>
<evidence type="ECO:0000313" key="8">
    <source>
        <dbReference type="EMBL" id="ABJ85259.1"/>
    </source>
</evidence>
<keyword evidence="8" id="KW-0418">Kinase</keyword>
<feature type="domain" description="Response regulatory" evidence="7">
    <location>
        <begin position="161"/>
        <end position="277"/>
    </location>
</feature>
<dbReference type="STRING" id="234267.Acid_4297"/>
<evidence type="ECO:0000256" key="5">
    <source>
        <dbReference type="SAM" id="MobiDB-lite"/>
    </source>
</evidence>
<evidence type="ECO:0000256" key="4">
    <source>
        <dbReference type="PROSITE-ProRule" id="PRU00169"/>
    </source>
</evidence>
<dbReference type="Gene3D" id="3.40.50.2300">
    <property type="match status" value="1"/>
</dbReference>
<dbReference type="eggNOG" id="COG0642">
    <property type="taxonomic scope" value="Bacteria"/>
</dbReference>
<dbReference type="InterPro" id="IPR005467">
    <property type="entry name" value="His_kinase_dom"/>
</dbReference>
<dbReference type="Gene3D" id="3.30.565.10">
    <property type="entry name" value="Histidine kinase-like ATPase, C-terminal domain"/>
    <property type="match status" value="1"/>
</dbReference>
<reference evidence="8" key="1">
    <citation type="submission" date="2006-10" db="EMBL/GenBank/DDBJ databases">
        <title>Complete sequence of Solibacter usitatus Ellin6076.</title>
        <authorList>
            <consortium name="US DOE Joint Genome Institute"/>
            <person name="Copeland A."/>
            <person name="Lucas S."/>
            <person name="Lapidus A."/>
            <person name="Barry K."/>
            <person name="Detter J.C."/>
            <person name="Glavina del Rio T."/>
            <person name="Hammon N."/>
            <person name="Israni S."/>
            <person name="Dalin E."/>
            <person name="Tice H."/>
            <person name="Pitluck S."/>
            <person name="Thompson L.S."/>
            <person name="Brettin T."/>
            <person name="Bruce D."/>
            <person name="Han C."/>
            <person name="Tapia R."/>
            <person name="Gilna P."/>
            <person name="Schmutz J."/>
            <person name="Larimer F."/>
            <person name="Land M."/>
            <person name="Hauser L."/>
            <person name="Kyrpides N."/>
            <person name="Mikhailova N."/>
            <person name="Janssen P.H."/>
            <person name="Kuske C.R."/>
            <person name="Richardson P."/>
        </authorList>
    </citation>
    <scope>NUCLEOTIDE SEQUENCE</scope>
    <source>
        <strain evidence="8">Ellin6076</strain>
    </source>
</reference>
<evidence type="ECO:0000259" key="6">
    <source>
        <dbReference type="PROSITE" id="PS50109"/>
    </source>
</evidence>
<dbReference type="InterPro" id="IPR003594">
    <property type="entry name" value="HATPase_dom"/>
</dbReference>
<name>Q01YK6_SOLUE</name>
<comment type="catalytic activity">
    <reaction evidence="1">
        <text>ATP + protein L-histidine = ADP + protein N-phospho-L-histidine.</text>
        <dbReference type="EC" id="2.7.13.3"/>
    </reaction>
</comment>
<dbReference type="HOGENOM" id="CLU_000445_114_72_0"/>
<dbReference type="PROSITE" id="PS50109">
    <property type="entry name" value="HIS_KIN"/>
    <property type="match status" value="1"/>
</dbReference>
<dbReference type="InterPro" id="IPR036890">
    <property type="entry name" value="HATPase_C_sf"/>
</dbReference>
<dbReference type="InterPro" id="IPR011006">
    <property type="entry name" value="CheY-like_superfamily"/>
</dbReference>
<dbReference type="AlphaFoldDB" id="Q01YK6"/>
<dbReference type="PANTHER" id="PTHR43065:SF42">
    <property type="entry name" value="TWO-COMPONENT SENSOR PPRA"/>
    <property type="match status" value="1"/>
</dbReference>
<dbReference type="InterPro" id="IPR003661">
    <property type="entry name" value="HisK_dim/P_dom"/>
</dbReference>
<gene>
    <name evidence="8" type="ordered locus">Acid_4297</name>
</gene>
<dbReference type="SUPFAM" id="SSF52172">
    <property type="entry name" value="CheY-like"/>
    <property type="match status" value="1"/>
</dbReference>
<evidence type="ECO:0000256" key="3">
    <source>
        <dbReference type="ARBA" id="ARBA00022553"/>
    </source>
</evidence>
<dbReference type="SMART" id="SM00388">
    <property type="entry name" value="HisKA"/>
    <property type="match status" value="2"/>
</dbReference>
<dbReference type="EC" id="2.7.13.3" evidence="2"/>
<keyword evidence="3 4" id="KW-0597">Phosphoprotein</keyword>
<protein>
    <recommendedName>
        <fullName evidence="2">histidine kinase</fullName>
        <ecNumber evidence="2">2.7.13.3</ecNumber>
    </recommendedName>
</protein>
<dbReference type="OrthoDB" id="9813394at2"/>
<dbReference type="PANTHER" id="PTHR43065">
    <property type="entry name" value="SENSOR HISTIDINE KINASE"/>
    <property type="match status" value="1"/>
</dbReference>
<accession>Q01YK6</accession>
<dbReference type="SUPFAM" id="SSF47384">
    <property type="entry name" value="Homodimeric domain of signal transducing histidine kinase"/>
    <property type="match status" value="2"/>
</dbReference>
<keyword evidence="8" id="KW-0808">Transferase</keyword>
<dbReference type="Pfam" id="PF00072">
    <property type="entry name" value="Response_reg"/>
    <property type="match status" value="1"/>
</dbReference>
<feature type="modified residue" description="4-aspartylphosphate" evidence="4">
    <location>
        <position position="210"/>
    </location>
</feature>
<feature type="region of interest" description="Disordered" evidence="5">
    <location>
        <begin position="129"/>
        <end position="152"/>
    </location>
</feature>
<evidence type="ECO:0000256" key="2">
    <source>
        <dbReference type="ARBA" id="ARBA00012438"/>
    </source>
</evidence>
<dbReference type="CDD" id="cd00082">
    <property type="entry name" value="HisKA"/>
    <property type="match status" value="2"/>
</dbReference>
<dbReference type="SUPFAM" id="SSF55874">
    <property type="entry name" value="ATPase domain of HSP90 chaperone/DNA topoisomerase II/histidine kinase"/>
    <property type="match status" value="1"/>
</dbReference>
<dbReference type="InterPro" id="IPR001789">
    <property type="entry name" value="Sig_transdc_resp-reg_receiver"/>
</dbReference>
<dbReference type="EMBL" id="CP000473">
    <property type="protein sequence ID" value="ABJ85259.1"/>
    <property type="molecule type" value="Genomic_DNA"/>
</dbReference>
<dbReference type="KEGG" id="sus:Acid_4297"/>
<proteinExistence type="predicted"/>
<dbReference type="InterPro" id="IPR036097">
    <property type="entry name" value="HisK_dim/P_sf"/>
</dbReference>
<dbReference type="eggNOG" id="COG0745">
    <property type="taxonomic scope" value="Bacteria"/>
</dbReference>
<dbReference type="InParanoid" id="Q01YK6"/>
<evidence type="ECO:0000256" key="1">
    <source>
        <dbReference type="ARBA" id="ARBA00000085"/>
    </source>
</evidence>
<organism evidence="8">
    <name type="scientific">Solibacter usitatus (strain Ellin6076)</name>
    <dbReference type="NCBI Taxonomy" id="234267"/>
    <lineage>
        <taxon>Bacteria</taxon>
        <taxon>Pseudomonadati</taxon>
        <taxon>Acidobacteriota</taxon>
        <taxon>Terriglobia</taxon>
        <taxon>Bryobacterales</taxon>
        <taxon>Solibacteraceae</taxon>
        <taxon>Candidatus Solibacter</taxon>
    </lineage>
</organism>
<feature type="domain" description="Histidine kinase" evidence="6">
    <location>
        <begin position="322"/>
        <end position="566"/>
    </location>
</feature>
<sequence>MSGELTGEALQKLRHDLRTPINHILGYTDMLVEDAAEIGISAFVEPLRKIRAGGRTLLELIQSSLGEGMLAVNAEAMAAFESRFRSRAQTLLISARELEEEFQRAASEDARTDIQRVVAALERLIAMSSGTGESEDAAPPETERVALPDGRGSLGLESGGRILIAEDNPANRDILRRRLEKDGHVVTETQDGREALEQLERGDFDLLLLDILMPRLDGFETLAYIRRNERFHDLPVIMISALDEIQSVVRCIEMGAEDYLPKPIDPVLLRARIGASLEKKRLRDRERQKTAELELALHRLKETQDQLVVQEKMASLGALTAGVAHEIKNPLNFVTNFAVLSVDMMKEVLELIAPVRAQMAPKDGEYLDDLLSDLTGNLDRIRDHGKRADSIVRGMLAHSRGGSGQREEIDLNVLVAEAVNLAYHGLRAQDPAFNITLESEYDGNIPPVHVVPQDLSRVILNIANNGCYAAHQRKLKAGDGYRPTLRTSTAQTAGTVEIRIRDNGTGIPAAVLQKIFNPFFTTKPTGQGTGLGLSLSYQIVVEQLKGTVKVRSKENEFTEFQISLPK</sequence>
<dbReference type="Pfam" id="PF02518">
    <property type="entry name" value="HATPase_c"/>
    <property type="match status" value="1"/>
</dbReference>
<dbReference type="InterPro" id="IPR004358">
    <property type="entry name" value="Sig_transdc_His_kin-like_C"/>
</dbReference>
<dbReference type="PRINTS" id="PR00344">
    <property type="entry name" value="BCTRLSENSOR"/>
</dbReference>
<evidence type="ECO:0000259" key="7">
    <source>
        <dbReference type="PROSITE" id="PS50110"/>
    </source>
</evidence>
<dbReference type="GO" id="GO:0000155">
    <property type="term" value="F:phosphorelay sensor kinase activity"/>
    <property type="evidence" value="ECO:0007669"/>
    <property type="project" value="InterPro"/>
</dbReference>
<dbReference type="Gene3D" id="1.10.287.130">
    <property type="match status" value="2"/>
</dbReference>
<dbReference type="SMART" id="SM00448">
    <property type="entry name" value="REC"/>
    <property type="match status" value="1"/>
</dbReference>
<dbReference type="SMART" id="SM00387">
    <property type="entry name" value="HATPase_c"/>
    <property type="match status" value="1"/>
</dbReference>
<dbReference type="eggNOG" id="COG4191">
    <property type="taxonomic scope" value="Bacteria"/>
</dbReference>